<dbReference type="PANTHER" id="PTHR36118">
    <property type="entry name" value="ION-TRANSLOCATING OXIDOREDUCTASE COMPLEX SUBUNIT G"/>
    <property type="match status" value="1"/>
</dbReference>
<dbReference type="EMBL" id="ACSJ01000007">
    <property type="protein sequence ID" value="EES91695.1"/>
    <property type="molecule type" value="Genomic_DNA"/>
</dbReference>
<feature type="domain" description="FMN-binding" evidence="7">
    <location>
        <begin position="104"/>
        <end position="194"/>
    </location>
</feature>
<name>A0A9P2G823_CLOBO</name>
<keyword evidence="6" id="KW-0472">Membrane</keyword>
<keyword evidence="6" id="KW-1003">Cell membrane</keyword>
<keyword evidence="6" id="KW-1133">Transmembrane helix</keyword>
<dbReference type="PANTHER" id="PTHR36118:SF1">
    <property type="entry name" value="ION-TRANSLOCATING OXIDOREDUCTASE COMPLEX SUBUNIT G"/>
    <property type="match status" value="1"/>
</dbReference>
<comment type="caution">
    <text evidence="8">The sequence shown here is derived from an EMBL/GenBank/DDBJ whole genome shotgun (WGS) entry which is preliminary data.</text>
</comment>
<keyword evidence="4 6" id="KW-0288">FMN</keyword>
<dbReference type="GO" id="GO:0022900">
    <property type="term" value="P:electron transport chain"/>
    <property type="evidence" value="ECO:0007669"/>
    <property type="project" value="UniProtKB-UniRule"/>
</dbReference>
<keyword evidence="2 6" id="KW-0597">Phosphoprotein</keyword>
<keyword evidence="3 6" id="KW-0285">Flavoprotein</keyword>
<evidence type="ECO:0000256" key="2">
    <source>
        <dbReference type="ARBA" id="ARBA00022553"/>
    </source>
</evidence>
<dbReference type="GO" id="GO:0010181">
    <property type="term" value="F:FMN binding"/>
    <property type="evidence" value="ECO:0007669"/>
    <property type="project" value="InterPro"/>
</dbReference>
<dbReference type="RefSeq" id="WP_003376734.1">
    <property type="nucleotide sequence ID" value="NZ_ACSJ01000007.1"/>
</dbReference>
<dbReference type="Pfam" id="PF04205">
    <property type="entry name" value="FMN_bind"/>
    <property type="match status" value="1"/>
</dbReference>
<dbReference type="GeneID" id="66318071"/>
<proteinExistence type="inferred from homology"/>
<keyword evidence="6" id="KW-0812">Transmembrane</keyword>
<comment type="subunit">
    <text evidence="6">The complex is composed of six subunits: RnfA, RnfB, RnfC, RnfD, RnfE and RnfG.</text>
</comment>
<dbReference type="GO" id="GO:0005886">
    <property type="term" value="C:plasma membrane"/>
    <property type="evidence" value="ECO:0007669"/>
    <property type="project" value="UniProtKB-SubCell"/>
</dbReference>
<dbReference type="HAMAP" id="MF_00479">
    <property type="entry name" value="RsxG_RnfG"/>
    <property type="match status" value="1"/>
</dbReference>
<dbReference type="Proteomes" id="UP000006160">
    <property type="component" value="Unassembled WGS sequence"/>
</dbReference>
<dbReference type="PIRSF" id="PIRSF006091">
    <property type="entry name" value="E_trnsport_RnfG"/>
    <property type="match status" value="1"/>
</dbReference>
<feature type="modified residue" description="FMN phosphoryl threonine" evidence="6">
    <location>
        <position position="177"/>
    </location>
</feature>
<comment type="function">
    <text evidence="6">Part of a membrane-bound complex that couples electron transfer with translocation of ions across the membrane.</text>
</comment>
<dbReference type="InterPro" id="IPR010209">
    <property type="entry name" value="Ion_transpt_RnfG/RsxG"/>
</dbReference>
<evidence type="ECO:0000256" key="1">
    <source>
        <dbReference type="ARBA" id="ARBA00022448"/>
    </source>
</evidence>
<evidence type="ECO:0000256" key="4">
    <source>
        <dbReference type="ARBA" id="ARBA00022643"/>
    </source>
</evidence>
<dbReference type="EC" id="7.-.-.-" evidence="6"/>
<comment type="subcellular location">
    <subcellularLocation>
        <location evidence="6">Cell membrane</location>
        <topology evidence="6">Single-pass membrane protein</topology>
    </subcellularLocation>
</comment>
<comment type="cofactor">
    <cofactor evidence="6">
        <name>FMN</name>
        <dbReference type="ChEBI" id="CHEBI:58210"/>
    </cofactor>
</comment>
<protein>
    <recommendedName>
        <fullName evidence="6">Ion-translocating oxidoreductase complex subunit G</fullName>
        <ecNumber evidence="6">7.-.-.-</ecNumber>
    </recommendedName>
    <alternativeName>
        <fullName evidence="6">Rnf electron transport complex subunit G</fullName>
    </alternativeName>
</protein>
<keyword evidence="1 6" id="KW-0813">Transport</keyword>
<evidence type="ECO:0000313" key="8">
    <source>
        <dbReference type="EMBL" id="EES91695.1"/>
    </source>
</evidence>
<dbReference type="GO" id="GO:0009055">
    <property type="term" value="F:electron transfer activity"/>
    <property type="evidence" value="ECO:0007669"/>
    <property type="project" value="InterPro"/>
</dbReference>
<gene>
    <name evidence="6" type="primary">rnfG</name>
    <name evidence="8" type="ORF">CLG_B1505</name>
</gene>
<sequence>MENKNSTMETLMLGFKLLIITAIAGLVLGWAHKVTLTPIKQQEIKTNNDAMKEVLPSATNFTKIASVTPNDGEKFDMKLDENGSVKEVNKADGEGYAIKVGTKGYGGEILMMVGINKDGKIGGIKVLAHNETPGLGAKAPEKEFSGQYDKKSIEKSLKVVKTKPSADNEIEAITGATITSNAVTKGVNDAVEFYNKELKGGQK</sequence>
<dbReference type="InterPro" id="IPR007329">
    <property type="entry name" value="FMN-bd"/>
</dbReference>
<comment type="similarity">
    <text evidence="6">Belongs to the RnfG family.</text>
</comment>
<reference evidence="8 9" key="1">
    <citation type="submission" date="2009-10" db="EMBL/GenBank/DDBJ databases">
        <authorList>
            <person name="Shrivastava S."/>
            <person name="Brinkac L.B."/>
            <person name="Brown J.L."/>
            <person name="Bruce D.B."/>
            <person name="Detter C."/>
            <person name="Green L.D."/>
            <person name="Munk C.A."/>
            <person name="Rogers Y.C."/>
            <person name="Tapia R."/>
            <person name="Saunders E.S."/>
            <person name="Sims D.R."/>
            <person name="Smith L.A."/>
            <person name="Smith T.J."/>
            <person name="Sutton G."/>
            <person name="Brettin T."/>
        </authorList>
    </citation>
    <scope>NUCLEOTIDE SEQUENCE [LARGE SCALE GENOMIC DNA]</scope>
    <source>
        <strain evidence="9">D str. 1873</strain>
    </source>
</reference>
<evidence type="ECO:0000256" key="5">
    <source>
        <dbReference type="ARBA" id="ARBA00022982"/>
    </source>
</evidence>
<organism evidence="8 9">
    <name type="scientific">Clostridium botulinum D str. 1873</name>
    <dbReference type="NCBI Taxonomy" id="592027"/>
    <lineage>
        <taxon>Bacteria</taxon>
        <taxon>Bacillati</taxon>
        <taxon>Bacillota</taxon>
        <taxon>Clostridia</taxon>
        <taxon>Eubacteriales</taxon>
        <taxon>Clostridiaceae</taxon>
        <taxon>Clostridium</taxon>
    </lineage>
</organism>
<dbReference type="AlphaFoldDB" id="A0A9P2G823"/>
<dbReference type="NCBIfam" id="TIGR01947">
    <property type="entry name" value="rnfG"/>
    <property type="match status" value="1"/>
</dbReference>
<dbReference type="SMART" id="SM00900">
    <property type="entry name" value="FMN_bind"/>
    <property type="match status" value="1"/>
</dbReference>
<evidence type="ECO:0000256" key="3">
    <source>
        <dbReference type="ARBA" id="ARBA00022630"/>
    </source>
</evidence>
<accession>A0A9P2G823</accession>
<keyword evidence="6" id="KW-1278">Translocase</keyword>
<evidence type="ECO:0000259" key="7">
    <source>
        <dbReference type="SMART" id="SM00900"/>
    </source>
</evidence>
<evidence type="ECO:0000313" key="9">
    <source>
        <dbReference type="Proteomes" id="UP000006160"/>
    </source>
</evidence>
<keyword evidence="5 6" id="KW-0249">Electron transport</keyword>
<evidence type="ECO:0000256" key="6">
    <source>
        <dbReference type="HAMAP-Rule" id="MF_00479"/>
    </source>
</evidence>